<dbReference type="PANTHER" id="PTHR10366">
    <property type="entry name" value="NAD DEPENDENT EPIMERASE/DEHYDRATASE"/>
    <property type="match status" value="1"/>
</dbReference>
<evidence type="ECO:0000313" key="3">
    <source>
        <dbReference type="EMBL" id="OAE23758.1"/>
    </source>
</evidence>
<dbReference type="Gene3D" id="3.40.50.720">
    <property type="entry name" value="NAD(P)-binding Rossmann-like Domain"/>
    <property type="match status" value="1"/>
</dbReference>
<dbReference type="PANTHER" id="PTHR10366:SF483">
    <property type="entry name" value="CINNAMOYL COA REDUCTASE-LIKE PROTEIN"/>
    <property type="match status" value="1"/>
</dbReference>
<dbReference type="AlphaFoldDB" id="A0A176VSB1"/>
<dbReference type="InterPro" id="IPR036291">
    <property type="entry name" value="NAD(P)-bd_dom_sf"/>
</dbReference>
<organism evidence="3 4">
    <name type="scientific">Marchantia polymorpha subsp. ruderalis</name>
    <dbReference type="NCBI Taxonomy" id="1480154"/>
    <lineage>
        <taxon>Eukaryota</taxon>
        <taxon>Viridiplantae</taxon>
        <taxon>Streptophyta</taxon>
        <taxon>Embryophyta</taxon>
        <taxon>Marchantiophyta</taxon>
        <taxon>Marchantiopsida</taxon>
        <taxon>Marchantiidae</taxon>
        <taxon>Marchantiales</taxon>
        <taxon>Marchantiaceae</taxon>
        <taxon>Marchantia</taxon>
    </lineage>
</organism>
<evidence type="ECO:0000313" key="4">
    <source>
        <dbReference type="Proteomes" id="UP000077202"/>
    </source>
</evidence>
<feature type="domain" description="NAD-dependent epimerase/dehydratase" evidence="2">
    <location>
        <begin position="11"/>
        <end position="211"/>
    </location>
</feature>
<dbReference type="EMBL" id="LVLJ01002789">
    <property type="protein sequence ID" value="OAE23758.1"/>
    <property type="molecule type" value="Genomic_DNA"/>
</dbReference>
<protein>
    <recommendedName>
        <fullName evidence="2">NAD-dependent epimerase/dehydratase domain-containing protein</fullName>
    </recommendedName>
</protein>
<dbReference type="Proteomes" id="UP000077202">
    <property type="component" value="Unassembled WGS sequence"/>
</dbReference>
<accession>A0A176VSB1</accession>
<sequence length="286" mass="30973">MAVWKSGEKPVAVIGNNGLVGRALVKKLLERGYIVRSAIGSSPDEAAEMMALPGAEERLKLMVRDLLDYANILTVIEGCSSVFLTIPSCDGLNGQLDYPAEAVDAEVRGTLNVVEACANSSIKRMVLTSSASAVVFDINTKTDSLKSVDERNWSNVDFLRKNKLWSALAKTVAEKAAWSLARDRGLDLVVMNPAIVTGPNPKISEGQHSGVLAVARVDVVAAAHIDAAESSQASGRYLCFERLLSDDEALELMKKLFPTLSHKRLQESYSPLRLSNEKLMRLGLTS</sequence>
<dbReference type="SUPFAM" id="SSF51735">
    <property type="entry name" value="NAD(P)-binding Rossmann-fold domains"/>
    <property type="match status" value="1"/>
</dbReference>
<reference evidence="3" key="1">
    <citation type="submission" date="2016-03" db="EMBL/GenBank/DDBJ databases">
        <title>Mechanisms controlling the formation of the plant cell surface in tip-growing cells are functionally conserved among land plants.</title>
        <authorList>
            <person name="Honkanen S."/>
            <person name="Jones V.A."/>
            <person name="Morieri G."/>
            <person name="Champion C."/>
            <person name="Hetherington A.J."/>
            <person name="Kelly S."/>
            <person name="Saint-Marcoux D."/>
            <person name="Proust H."/>
            <person name="Prescott H."/>
            <person name="Dolan L."/>
        </authorList>
    </citation>
    <scope>NUCLEOTIDE SEQUENCE [LARGE SCALE GENOMIC DNA]</scope>
    <source>
        <tissue evidence="3">Whole gametophyte</tissue>
    </source>
</reference>
<keyword evidence="4" id="KW-1185">Reference proteome</keyword>
<comment type="caution">
    <text evidence="3">The sequence shown here is derived from an EMBL/GenBank/DDBJ whole genome shotgun (WGS) entry which is preliminary data.</text>
</comment>
<proteinExistence type="predicted"/>
<evidence type="ECO:0000259" key="2">
    <source>
        <dbReference type="Pfam" id="PF01370"/>
    </source>
</evidence>
<dbReference type="GO" id="GO:0016616">
    <property type="term" value="F:oxidoreductase activity, acting on the CH-OH group of donors, NAD or NADP as acceptor"/>
    <property type="evidence" value="ECO:0007669"/>
    <property type="project" value="TreeGrafter"/>
</dbReference>
<gene>
    <name evidence="3" type="ORF">AXG93_4776s1430</name>
</gene>
<name>A0A176VSB1_MARPO</name>
<evidence type="ECO:0000256" key="1">
    <source>
        <dbReference type="ARBA" id="ARBA00023002"/>
    </source>
</evidence>
<dbReference type="Pfam" id="PF01370">
    <property type="entry name" value="Epimerase"/>
    <property type="match status" value="1"/>
</dbReference>
<keyword evidence="1" id="KW-0560">Oxidoreductase</keyword>
<dbReference type="InterPro" id="IPR001509">
    <property type="entry name" value="Epimerase_deHydtase"/>
</dbReference>
<dbReference type="InterPro" id="IPR050425">
    <property type="entry name" value="NAD(P)_dehydrat-like"/>
</dbReference>